<dbReference type="EMBL" id="CP089983">
    <property type="protein sequence ID" value="WXB04565.1"/>
    <property type="molecule type" value="Genomic_DNA"/>
</dbReference>
<reference evidence="1" key="1">
    <citation type="submission" date="2021-12" db="EMBL/GenBank/DDBJ databases">
        <title>Discovery of the Pendulisporaceae a myxobacterial family with distinct sporulation behavior and unique specialized metabolism.</title>
        <authorList>
            <person name="Garcia R."/>
            <person name="Popoff A."/>
            <person name="Bader C.D."/>
            <person name="Loehr J."/>
            <person name="Walesch S."/>
            <person name="Walt C."/>
            <person name="Boldt J."/>
            <person name="Bunk B."/>
            <person name="Haeckl F.J.F.P.J."/>
            <person name="Gunesch A.P."/>
            <person name="Birkelbach J."/>
            <person name="Nuebel U."/>
            <person name="Pietschmann T."/>
            <person name="Bach T."/>
            <person name="Mueller R."/>
        </authorList>
    </citation>
    <scope>NUCLEOTIDE SEQUENCE</scope>
    <source>
        <strain evidence="1">MSr11367</strain>
    </source>
</reference>
<proteinExistence type="predicted"/>
<dbReference type="PROSITE" id="PS51257">
    <property type="entry name" value="PROKAR_LIPOPROTEIN"/>
    <property type="match status" value="1"/>
</dbReference>
<dbReference type="Proteomes" id="UP001374803">
    <property type="component" value="Chromosome"/>
</dbReference>
<sequence length="765" mass="81142">MQRGTLLPIIVLIIATALGFVACESTEPTRPAESSTHESIVTFGHGVFVGANGKSISPDLALLRRTQEEFIDVLRRQAATMGHPSSHAVESRIAGEIADEVLARARFIDWLNEDVQPVDRIRIGTVNEALRTYYVEQFAPADIAANETRKRNLLTATSSGGEKYIRECVAAGVPIPPPMFSSSWTNRGLIDDDFLGTGGAEVMHYESTQPAGTCLALPRYQSDGKTISLLGIICLGTVSNKACFWDSPRSGPRFTRGEVIDINRFVGGFDLKANNQGECTDCHGGENPFVVHPEKTPFVGFSAFGTAWYDPLVHADWLQNAGPTNLLDAISSPGRCDTCHRAGGSGRFPALSTRMSGYCARVFENAVRPRPSPGTMPPYDMDQSQFKAHIEALRAQCKAPPSTGTVVPVDTKDDPSHVSPPIVIDPLYACATQVAVRGAILDAKVTLSINGSDVGSLTARNPAQEVFSVPALSVGDQVVARQESAGVVSGPSATVIVRDHRVDYPAGLPAPVIDPSLIYECAEIIAVRHVPGAVLTVTVNGGSPVSGGTSTDWTAIWPGKRPFAVGDAFEATIQLCSDVSPPSAVEKAVSAPASLSAPTFDPPMTFTGQELVNLSSLTNGTHTKIDVAGVGSAGGFTTPISWFPNYDIKTPLGRSLISGDVLVAQQTLCKPGPTIKTPPASQCEELPAPRIHQPIAGTNFVVVWQSIPGARIRVYDAGGNEIGDGSGTIIVLNRTLTSSDVLTVVQQVGDCRSKTGYRISVRGKN</sequence>
<gene>
    <name evidence="1" type="ORF">LVJ94_47690</name>
</gene>
<accession>A0ABZ2L176</accession>
<organism evidence="1 2">
    <name type="scientific">Pendulispora rubella</name>
    <dbReference type="NCBI Taxonomy" id="2741070"/>
    <lineage>
        <taxon>Bacteria</taxon>
        <taxon>Pseudomonadati</taxon>
        <taxon>Myxococcota</taxon>
        <taxon>Myxococcia</taxon>
        <taxon>Myxococcales</taxon>
        <taxon>Sorangiineae</taxon>
        <taxon>Pendulisporaceae</taxon>
        <taxon>Pendulispora</taxon>
    </lineage>
</organism>
<evidence type="ECO:0000313" key="2">
    <source>
        <dbReference type="Proteomes" id="UP001374803"/>
    </source>
</evidence>
<keyword evidence="2" id="KW-1185">Reference proteome</keyword>
<evidence type="ECO:0000313" key="1">
    <source>
        <dbReference type="EMBL" id="WXB04565.1"/>
    </source>
</evidence>
<name>A0ABZ2L176_9BACT</name>
<protein>
    <submittedName>
        <fullName evidence="1">Uncharacterized protein</fullName>
    </submittedName>
</protein>
<dbReference type="RefSeq" id="WP_394834209.1">
    <property type="nucleotide sequence ID" value="NZ_CP089929.1"/>
</dbReference>